<dbReference type="GO" id="GO:0005886">
    <property type="term" value="C:plasma membrane"/>
    <property type="evidence" value="ECO:0007669"/>
    <property type="project" value="InterPro"/>
</dbReference>
<keyword evidence="4" id="KW-1185">Reference proteome</keyword>
<feature type="transmembrane region" description="Helical" evidence="1">
    <location>
        <begin position="80"/>
        <end position="98"/>
    </location>
</feature>
<evidence type="ECO:0000256" key="1">
    <source>
        <dbReference type="SAM" id="Phobius"/>
    </source>
</evidence>
<dbReference type="Proteomes" id="UP000216411">
    <property type="component" value="Unassembled WGS sequence"/>
</dbReference>
<reference evidence="3" key="3">
    <citation type="submission" date="2018-07" db="EMBL/GenBank/DDBJ databases">
        <authorList>
            <person name="Quirk P.G."/>
            <person name="Krulwich T.A."/>
        </authorList>
    </citation>
    <scope>NUCLEOTIDE SEQUENCE</scope>
    <source>
        <strain evidence="3">CCRI-19302</strain>
    </source>
</reference>
<feature type="transmembrane region" description="Helical" evidence="1">
    <location>
        <begin position="127"/>
        <end position="144"/>
    </location>
</feature>
<feature type="transmembrane region" description="Helical" evidence="1">
    <location>
        <begin position="197"/>
        <end position="218"/>
    </location>
</feature>
<dbReference type="RefSeq" id="WP_094377083.1">
    <property type="nucleotide sequence ID" value="NZ_NOKA02000013.1"/>
</dbReference>
<dbReference type="Gene3D" id="1.10.1760.20">
    <property type="match status" value="1"/>
</dbReference>
<dbReference type="Pfam" id="PF09515">
    <property type="entry name" value="Thia_YuaJ"/>
    <property type="match status" value="1"/>
</dbReference>
<evidence type="ECO:0000313" key="3">
    <source>
        <dbReference type="EMBL" id="RDY31594.1"/>
    </source>
</evidence>
<dbReference type="AlphaFoldDB" id="A0A255IJK7"/>
<dbReference type="EMBL" id="NOKA02000013">
    <property type="protein sequence ID" value="RDY31594.1"/>
    <property type="molecule type" value="Genomic_DNA"/>
</dbReference>
<keyword evidence="1" id="KW-0812">Transmembrane</keyword>
<dbReference type="GO" id="GO:0015234">
    <property type="term" value="F:thiamine transmembrane transporter activity"/>
    <property type="evidence" value="ECO:0007669"/>
    <property type="project" value="InterPro"/>
</dbReference>
<dbReference type="InterPro" id="IPR012651">
    <property type="entry name" value="Thia_Transptr_ThiT"/>
</dbReference>
<reference evidence="2 5" key="2">
    <citation type="submission" date="2018-05" db="EMBL/GenBank/DDBJ databases">
        <title>Genomic Encyclopedia of Type Strains, Phase IV (KMG-IV): sequencing the most valuable type-strain genomes for metagenomic binning, comparative biology and taxonomic classification.</title>
        <authorList>
            <person name="Goeker M."/>
        </authorList>
    </citation>
    <scope>NUCLEOTIDE SEQUENCE [LARGE SCALE GENOMIC DNA]</scope>
    <source>
        <strain evidence="2 5">DSM 28816</strain>
    </source>
</reference>
<evidence type="ECO:0000313" key="5">
    <source>
        <dbReference type="Proteomes" id="UP000247523"/>
    </source>
</evidence>
<feature type="transmembrane region" description="Helical" evidence="1">
    <location>
        <begin position="54"/>
        <end position="74"/>
    </location>
</feature>
<proteinExistence type="predicted"/>
<evidence type="ECO:0000313" key="4">
    <source>
        <dbReference type="Proteomes" id="UP000216411"/>
    </source>
</evidence>
<reference evidence="3 4" key="1">
    <citation type="journal article" date="2017" name="Genome Announc.">
        <title>Draft Genome Sequence of a Sporulating and Motile Strain of Lachnotalea glycerini Isolated from Water in Quebec City, Canada.</title>
        <authorList>
            <person name="Maheux A.F."/>
            <person name="Boudreau D.K."/>
            <person name="Berube E."/>
            <person name="Boissinot M."/>
            <person name="Raymond F."/>
            <person name="Brodeur S."/>
            <person name="Corbeil J."/>
            <person name="Isabel S."/>
            <person name="Omar R.F."/>
            <person name="Bergeron M.G."/>
        </authorList>
    </citation>
    <scope>NUCLEOTIDE SEQUENCE [LARGE SCALE GENOMIC DNA]</scope>
    <source>
        <strain evidence="3 4">CCRI-19302</strain>
    </source>
</reference>
<dbReference type="NCBIfam" id="TIGR02357">
    <property type="entry name" value="ECF_ThiT_YuaJ"/>
    <property type="match status" value="1"/>
</dbReference>
<comment type="caution">
    <text evidence="3">The sequence shown here is derived from an EMBL/GenBank/DDBJ whole genome shotgun (WGS) entry which is preliminary data.</text>
</comment>
<feature type="transmembrane region" description="Helical" evidence="1">
    <location>
        <begin position="103"/>
        <end position="121"/>
    </location>
</feature>
<dbReference type="Proteomes" id="UP000247523">
    <property type="component" value="Unassembled WGS sequence"/>
</dbReference>
<gene>
    <name evidence="3" type="primary">thiT</name>
    <name evidence="2" type="ORF">C8E03_11314</name>
    <name evidence="3" type="ORF">CG710_009020</name>
</gene>
<sequence>MSFFVTKVVDQWGTTTYSITTAGYTVLVLAMLALVIAAGFIGKSENKKRMNTKSIVFAGLAMALAMVTSTIKIFKLPMGGSVTLMSMLFICLIGYWYGIKIGLMTSVAYAFLQLIIDPYIISLPQMLLDYIFAFGALGLSGLFSNKKHGLLKGYTLGVLGRYFCSVLSGVIFFGMYAPETMSPLAYSLVYNGVTIGAEGILTLIIIAIPPVAHAITYVKSFATDQKSMA</sequence>
<dbReference type="OrthoDB" id="9795813at2"/>
<accession>A0A255IJK7</accession>
<keyword evidence="1" id="KW-1133">Transmembrane helix</keyword>
<name>A0A255IJK7_9FIRM</name>
<dbReference type="EMBL" id="QICS01000013">
    <property type="protein sequence ID" value="PXV86230.1"/>
    <property type="molecule type" value="Genomic_DNA"/>
</dbReference>
<keyword evidence="1" id="KW-0472">Membrane</keyword>
<evidence type="ECO:0000313" key="2">
    <source>
        <dbReference type="EMBL" id="PXV86230.1"/>
    </source>
</evidence>
<feature type="transmembrane region" description="Helical" evidence="1">
    <location>
        <begin position="156"/>
        <end position="177"/>
    </location>
</feature>
<protein>
    <submittedName>
        <fullName evidence="2 3">Thiamine transporter</fullName>
    </submittedName>
</protein>
<organism evidence="3 4">
    <name type="scientific">Lachnotalea glycerini</name>
    <dbReference type="NCBI Taxonomy" id="1763509"/>
    <lineage>
        <taxon>Bacteria</taxon>
        <taxon>Bacillati</taxon>
        <taxon>Bacillota</taxon>
        <taxon>Clostridia</taxon>
        <taxon>Lachnospirales</taxon>
        <taxon>Lachnospiraceae</taxon>
        <taxon>Lachnotalea</taxon>
    </lineage>
</organism>
<feature type="transmembrane region" description="Helical" evidence="1">
    <location>
        <begin position="22"/>
        <end position="42"/>
    </location>
</feature>